<dbReference type="InterPro" id="IPR004045">
    <property type="entry name" value="Glutathione_S-Trfase_N"/>
</dbReference>
<feature type="domain" description="GST C-terminal" evidence="4">
    <location>
        <begin position="78"/>
        <end position="199"/>
    </location>
</feature>
<dbReference type="InterPro" id="IPR010987">
    <property type="entry name" value="Glutathione-S-Trfase_C-like"/>
</dbReference>
<evidence type="ECO:0000259" key="3">
    <source>
        <dbReference type="PROSITE" id="PS50404"/>
    </source>
</evidence>
<dbReference type="Pfam" id="PF13409">
    <property type="entry name" value="GST_N_2"/>
    <property type="match status" value="1"/>
</dbReference>
<organism evidence="5 6">
    <name type="scientific">Massilia eburnea</name>
    <dbReference type="NCBI Taxonomy" id="1776165"/>
    <lineage>
        <taxon>Bacteria</taxon>
        <taxon>Pseudomonadati</taxon>
        <taxon>Pseudomonadota</taxon>
        <taxon>Betaproteobacteria</taxon>
        <taxon>Burkholderiales</taxon>
        <taxon>Oxalobacteraceae</taxon>
        <taxon>Telluria group</taxon>
        <taxon>Massilia</taxon>
    </lineage>
</organism>
<dbReference type="PROSITE" id="PS50405">
    <property type="entry name" value="GST_CTER"/>
    <property type="match status" value="1"/>
</dbReference>
<dbReference type="PANTHER" id="PTHR44051:SF19">
    <property type="entry name" value="DISULFIDE-BOND OXIDOREDUCTASE YFCG"/>
    <property type="match status" value="1"/>
</dbReference>
<proteinExistence type="inferred from homology"/>
<dbReference type="InterPro" id="IPR036249">
    <property type="entry name" value="Thioredoxin-like_sf"/>
</dbReference>
<dbReference type="SFLD" id="SFLDS00019">
    <property type="entry name" value="Glutathione_Transferase_(cytos"/>
    <property type="match status" value="1"/>
</dbReference>
<dbReference type="PROSITE" id="PS50404">
    <property type="entry name" value="GST_NTER"/>
    <property type="match status" value="1"/>
</dbReference>
<dbReference type="EMBL" id="WNKX01000021">
    <property type="protein sequence ID" value="MTW13389.1"/>
    <property type="molecule type" value="Genomic_DNA"/>
</dbReference>
<name>A0A6L6QM59_9BURK</name>
<feature type="domain" description="GST N-terminal" evidence="3">
    <location>
        <begin position="1"/>
        <end position="73"/>
    </location>
</feature>
<evidence type="ECO:0000313" key="5">
    <source>
        <dbReference type="EMBL" id="MTW13389.1"/>
    </source>
</evidence>
<sequence>MLKLIGKHTSINVRKVLWTLAETGLAYERIEWQPEHATLNPNGLVPVLVDGDFVLWESNSICRYLCGKAGRHDLLPADPQARARVEQWMDWQATDLNASWRYAFMALVRQRAAFADPAQIAASAEAWNRNVGILDRHLAAAGPFAAGAQFTVADIVLGLSLNRWLMTPIERPAYPAISAYVERLLERPGYREFGRNGIA</sequence>
<dbReference type="FunFam" id="3.40.30.10:FF:000039">
    <property type="entry name" value="Glutathione S-transferase domain"/>
    <property type="match status" value="1"/>
</dbReference>
<comment type="similarity">
    <text evidence="1">Belongs to the GST superfamily.</text>
</comment>
<evidence type="ECO:0000259" key="4">
    <source>
        <dbReference type="PROSITE" id="PS50405"/>
    </source>
</evidence>
<dbReference type="GO" id="GO:0016740">
    <property type="term" value="F:transferase activity"/>
    <property type="evidence" value="ECO:0007669"/>
    <property type="project" value="UniProtKB-KW"/>
</dbReference>
<dbReference type="Proteomes" id="UP000472320">
    <property type="component" value="Unassembled WGS sequence"/>
</dbReference>
<keyword evidence="2 5" id="KW-0808">Transferase</keyword>
<dbReference type="InterPro" id="IPR040079">
    <property type="entry name" value="Glutathione_S-Trfase"/>
</dbReference>
<accession>A0A6L6QM59</accession>
<dbReference type="AlphaFoldDB" id="A0A6L6QM59"/>
<dbReference type="Gene3D" id="1.20.1050.10">
    <property type="match status" value="1"/>
</dbReference>
<dbReference type="Gene3D" id="3.40.30.10">
    <property type="entry name" value="Glutaredoxin"/>
    <property type="match status" value="1"/>
</dbReference>
<gene>
    <name evidence="5" type="ORF">GM658_22535</name>
</gene>
<dbReference type="InterPro" id="IPR036282">
    <property type="entry name" value="Glutathione-S-Trfase_C_sf"/>
</dbReference>
<protein>
    <submittedName>
        <fullName evidence="5">Glutathione S-transferase</fullName>
    </submittedName>
</protein>
<evidence type="ECO:0000313" key="6">
    <source>
        <dbReference type="Proteomes" id="UP000472320"/>
    </source>
</evidence>
<dbReference type="OrthoDB" id="5958450at2"/>
<keyword evidence="6" id="KW-1185">Reference proteome</keyword>
<dbReference type="SUPFAM" id="SSF47616">
    <property type="entry name" value="GST C-terminal domain-like"/>
    <property type="match status" value="1"/>
</dbReference>
<dbReference type="SFLD" id="SFLDG00358">
    <property type="entry name" value="Main_(cytGST)"/>
    <property type="match status" value="1"/>
</dbReference>
<reference evidence="5 6" key="1">
    <citation type="submission" date="2019-11" db="EMBL/GenBank/DDBJ databases">
        <title>Type strains purchased from KCTC, JCM and DSMZ.</title>
        <authorList>
            <person name="Lu H."/>
        </authorList>
    </citation>
    <scope>NUCLEOTIDE SEQUENCE [LARGE SCALE GENOMIC DNA]</scope>
    <source>
        <strain evidence="5 6">JCM 31587</strain>
    </source>
</reference>
<comment type="caution">
    <text evidence="5">The sequence shown here is derived from an EMBL/GenBank/DDBJ whole genome shotgun (WGS) entry which is preliminary data.</text>
</comment>
<evidence type="ECO:0000256" key="1">
    <source>
        <dbReference type="ARBA" id="ARBA00007409"/>
    </source>
</evidence>
<dbReference type="SFLD" id="SFLDG01150">
    <property type="entry name" value="Main.1:_Beta-like"/>
    <property type="match status" value="1"/>
</dbReference>
<dbReference type="Pfam" id="PF13410">
    <property type="entry name" value="GST_C_2"/>
    <property type="match status" value="1"/>
</dbReference>
<dbReference type="PANTHER" id="PTHR44051">
    <property type="entry name" value="GLUTATHIONE S-TRANSFERASE-RELATED"/>
    <property type="match status" value="1"/>
</dbReference>
<dbReference type="RefSeq" id="WP_155456307.1">
    <property type="nucleotide sequence ID" value="NZ_WNKX01000021.1"/>
</dbReference>
<evidence type="ECO:0000256" key="2">
    <source>
        <dbReference type="ARBA" id="ARBA00022679"/>
    </source>
</evidence>
<dbReference type="SUPFAM" id="SSF52833">
    <property type="entry name" value="Thioredoxin-like"/>
    <property type="match status" value="1"/>
</dbReference>